<dbReference type="EnsemblMetazoa" id="Aqu2.1.16343_001">
    <property type="protein sequence ID" value="Aqu2.1.16343_001"/>
    <property type="gene ID" value="Aqu2.1.16343"/>
</dbReference>
<accession>A0A1X7TN25</accession>
<dbReference type="AlphaFoldDB" id="A0A1X7TN25"/>
<sequence>LVAKVLLTMSCDAVSDESNFVEILVEIHCAYFNFKECFECFLDLAIEMSTIVRAIIDRNETICDISSLMVVVLQGVLNSIHLDEKVPLKGTAALRGWMQKMYQLQAVIDNVFNNLDVENYHEL</sequence>
<evidence type="ECO:0000313" key="1">
    <source>
        <dbReference type="EnsemblMetazoa" id="Aqu2.1.16343_001"/>
    </source>
</evidence>
<dbReference type="OrthoDB" id="9377137at2759"/>
<dbReference type="InParanoid" id="A0A1X7TN25"/>
<name>A0A1X7TN25_AMPQE</name>
<organism evidence="1">
    <name type="scientific">Amphimedon queenslandica</name>
    <name type="common">Sponge</name>
    <dbReference type="NCBI Taxonomy" id="400682"/>
    <lineage>
        <taxon>Eukaryota</taxon>
        <taxon>Metazoa</taxon>
        <taxon>Porifera</taxon>
        <taxon>Demospongiae</taxon>
        <taxon>Heteroscleromorpha</taxon>
        <taxon>Haplosclerida</taxon>
        <taxon>Niphatidae</taxon>
        <taxon>Amphimedon</taxon>
    </lineage>
</organism>
<protein>
    <submittedName>
        <fullName evidence="1">Uncharacterized protein</fullName>
    </submittedName>
</protein>
<reference evidence="1" key="1">
    <citation type="submission" date="2017-05" db="UniProtKB">
        <authorList>
            <consortium name="EnsemblMetazoa"/>
        </authorList>
    </citation>
    <scope>IDENTIFICATION</scope>
</reference>
<proteinExistence type="predicted"/>